<sequence>MPWRSSQPPPLSDLLCASHQVRPNAGCRLIFCALGAAVRFEPTNRFTAATVGQIPSPMPLIWSNYCRASTLCVAESRELEKATKGISDSAVGFKIHFASSVSGFHNSCDFSGHNFQQHPCCEKLDHPWLQNANKAPNVNLGETVRARLQQFSVMNKFKKKALRVIAEHLSVEEIADIKEMFENMDINKKGQINFDELKYGLHKLRHQVADSDVKALLEAVSYC</sequence>
<dbReference type="Pfam" id="PF00036">
    <property type="entry name" value="EF-hand_1"/>
    <property type="match status" value="1"/>
</dbReference>
<evidence type="ECO:0000313" key="2">
    <source>
        <dbReference type="EMBL" id="KAG6469978.1"/>
    </source>
</evidence>
<feature type="domain" description="EF-hand" evidence="1">
    <location>
        <begin position="172"/>
        <end position="207"/>
    </location>
</feature>
<keyword evidence="3" id="KW-1185">Reference proteome</keyword>
<dbReference type="Proteomes" id="UP000734854">
    <property type="component" value="Unassembled WGS sequence"/>
</dbReference>
<dbReference type="PROSITE" id="PS50222">
    <property type="entry name" value="EF_HAND_2"/>
    <property type="match status" value="1"/>
</dbReference>
<proteinExistence type="predicted"/>
<dbReference type="GO" id="GO:0005509">
    <property type="term" value="F:calcium ion binding"/>
    <property type="evidence" value="ECO:0007669"/>
    <property type="project" value="InterPro"/>
</dbReference>
<dbReference type="EMBL" id="JACMSC010000021">
    <property type="protein sequence ID" value="KAG6469978.1"/>
    <property type="molecule type" value="Genomic_DNA"/>
</dbReference>
<dbReference type="InterPro" id="IPR011992">
    <property type="entry name" value="EF-hand-dom_pair"/>
</dbReference>
<gene>
    <name evidence="2" type="ORF">ZIOFF_070917</name>
</gene>
<evidence type="ECO:0000259" key="1">
    <source>
        <dbReference type="PROSITE" id="PS50222"/>
    </source>
</evidence>
<reference evidence="2 3" key="1">
    <citation type="submission" date="2020-08" db="EMBL/GenBank/DDBJ databases">
        <title>Plant Genome Project.</title>
        <authorList>
            <person name="Zhang R.-G."/>
        </authorList>
    </citation>
    <scope>NUCLEOTIDE SEQUENCE [LARGE SCALE GENOMIC DNA]</scope>
    <source>
        <tissue evidence="2">Rhizome</tissue>
    </source>
</reference>
<name>A0A8J5C377_ZINOF</name>
<dbReference type="SUPFAM" id="SSF47473">
    <property type="entry name" value="EF-hand"/>
    <property type="match status" value="1"/>
</dbReference>
<evidence type="ECO:0000313" key="3">
    <source>
        <dbReference type="Proteomes" id="UP000734854"/>
    </source>
</evidence>
<protein>
    <recommendedName>
        <fullName evidence="1">EF-hand domain-containing protein</fullName>
    </recommendedName>
</protein>
<accession>A0A8J5C377</accession>
<dbReference type="Gene3D" id="1.10.238.10">
    <property type="entry name" value="EF-hand"/>
    <property type="match status" value="1"/>
</dbReference>
<comment type="caution">
    <text evidence="2">The sequence shown here is derived from an EMBL/GenBank/DDBJ whole genome shotgun (WGS) entry which is preliminary data.</text>
</comment>
<dbReference type="SMART" id="SM00054">
    <property type="entry name" value="EFh"/>
    <property type="match status" value="1"/>
</dbReference>
<dbReference type="AlphaFoldDB" id="A0A8J5C377"/>
<dbReference type="InterPro" id="IPR002048">
    <property type="entry name" value="EF_hand_dom"/>
</dbReference>
<organism evidence="2 3">
    <name type="scientific">Zingiber officinale</name>
    <name type="common">Ginger</name>
    <name type="synonym">Amomum zingiber</name>
    <dbReference type="NCBI Taxonomy" id="94328"/>
    <lineage>
        <taxon>Eukaryota</taxon>
        <taxon>Viridiplantae</taxon>
        <taxon>Streptophyta</taxon>
        <taxon>Embryophyta</taxon>
        <taxon>Tracheophyta</taxon>
        <taxon>Spermatophyta</taxon>
        <taxon>Magnoliopsida</taxon>
        <taxon>Liliopsida</taxon>
        <taxon>Zingiberales</taxon>
        <taxon>Zingiberaceae</taxon>
        <taxon>Zingiber</taxon>
    </lineage>
</organism>